<keyword evidence="3 6" id="KW-0812">Transmembrane</keyword>
<comment type="subcellular location">
    <subcellularLocation>
        <location evidence="1">Cell membrane</location>
        <topology evidence="1">Multi-pass membrane protein</topology>
    </subcellularLocation>
</comment>
<feature type="transmembrane region" description="Helical" evidence="6">
    <location>
        <begin position="46"/>
        <end position="68"/>
    </location>
</feature>
<sequence length="334" mass="35446">MKYTLGINMERFTSFSIKYGFLIVMAVLFVAFGLVEPSFWQWSNLFSILLGVTIYGILALGVTFTLVIDGLDLSVGSNAAMSVMMASYSMVVLNLSGFAAFVICIMIGAAIGFLNGFLIVKVKVPDLLATLGMMFLVQGLQLIPSGGRSIGTGMILPNGDEAEGMFSDAFLYLGQGRLFDLIPIPVIFMLVLAFVVYIILNHTRWGRVFYAIGGNAEAARLVGANVNLYRMLAYIISGSISALGGILLAARVGRGDVSSGGGLLLDAVGAALIGYAVLGAKKPNPFGTIVGAIFVGMLLNGLTMLSMPYYIQDFIKGCVLVAALAFTFGLAKKK</sequence>
<evidence type="ECO:0000313" key="7">
    <source>
        <dbReference type="EMBL" id="ADD68871.1"/>
    </source>
</evidence>
<dbReference type="InterPro" id="IPR001851">
    <property type="entry name" value="ABC_transp_permease"/>
</dbReference>
<dbReference type="PANTHER" id="PTHR32196">
    <property type="entry name" value="ABC TRANSPORTER PERMEASE PROTEIN YPHD-RELATED-RELATED"/>
    <property type="match status" value="1"/>
</dbReference>
<keyword evidence="4 6" id="KW-1133">Transmembrane helix</keyword>
<dbReference type="PaxDb" id="522772-Dacet_2109"/>
<keyword evidence="8" id="KW-1185">Reference proteome</keyword>
<organism evidence="7 8">
    <name type="scientific">Denitrovibrio acetiphilus (strain DSM 12809 / NBRC 114555 / N2460)</name>
    <dbReference type="NCBI Taxonomy" id="522772"/>
    <lineage>
        <taxon>Bacteria</taxon>
        <taxon>Pseudomonadati</taxon>
        <taxon>Deferribacterota</taxon>
        <taxon>Deferribacteres</taxon>
        <taxon>Deferribacterales</taxon>
        <taxon>Geovibrionaceae</taxon>
        <taxon>Denitrovibrio</taxon>
    </lineage>
</organism>
<proteinExistence type="predicted"/>
<reference evidence="7 8" key="1">
    <citation type="journal article" date="2010" name="Stand. Genomic Sci.">
        <title>Complete genome sequence of Denitrovibrio acetiphilus type strain (N2460).</title>
        <authorList>
            <person name="Kiss H."/>
            <person name="Lang E."/>
            <person name="Lapidus A."/>
            <person name="Copeland A."/>
            <person name="Nolan M."/>
            <person name="Glavina Del Rio T."/>
            <person name="Chen F."/>
            <person name="Lucas S."/>
            <person name="Tice H."/>
            <person name="Cheng J.F."/>
            <person name="Han C."/>
            <person name="Goodwin L."/>
            <person name="Pitluck S."/>
            <person name="Liolios K."/>
            <person name="Pati A."/>
            <person name="Ivanova N."/>
            <person name="Mavromatis K."/>
            <person name="Chen A."/>
            <person name="Palaniappan K."/>
            <person name="Land M."/>
            <person name="Hauser L."/>
            <person name="Chang Y.J."/>
            <person name="Jeffries C.D."/>
            <person name="Detter J.C."/>
            <person name="Brettin T."/>
            <person name="Spring S."/>
            <person name="Rohde M."/>
            <person name="Goker M."/>
            <person name="Woyke T."/>
            <person name="Bristow J."/>
            <person name="Eisen J.A."/>
            <person name="Markowitz V."/>
            <person name="Hugenholtz P."/>
            <person name="Kyrpides N.C."/>
            <person name="Klenk H.P."/>
        </authorList>
    </citation>
    <scope>NUCLEOTIDE SEQUENCE [LARGE SCALE GENOMIC DNA]</scope>
    <source>
        <strain evidence="8">DSM 12809 / NBRC 114555 / N2460</strain>
    </source>
</reference>
<protein>
    <submittedName>
        <fullName evidence="7">Inner-membrane translocator</fullName>
    </submittedName>
</protein>
<feature type="transmembrane region" description="Helical" evidence="6">
    <location>
        <begin position="231"/>
        <end position="250"/>
    </location>
</feature>
<name>D4H280_DENA2</name>
<feature type="transmembrane region" description="Helical" evidence="6">
    <location>
        <begin position="286"/>
        <end position="308"/>
    </location>
</feature>
<dbReference type="GO" id="GO:0005886">
    <property type="term" value="C:plasma membrane"/>
    <property type="evidence" value="ECO:0007669"/>
    <property type="project" value="UniProtKB-SubCell"/>
</dbReference>
<dbReference type="Proteomes" id="UP000002012">
    <property type="component" value="Chromosome"/>
</dbReference>
<evidence type="ECO:0000256" key="6">
    <source>
        <dbReference type="SAM" id="Phobius"/>
    </source>
</evidence>
<feature type="transmembrane region" description="Helical" evidence="6">
    <location>
        <begin position="262"/>
        <end position="279"/>
    </location>
</feature>
<feature type="transmembrane region" description="Helical" evidence="6">
    <location>
        <begin position="314"/>
        <end position="331"/>
    </location>
</feature>
<feature type="transmembrane region" description="Helical" evidence="6">
    <location>
        <begin position="21"/>
        <end position="40"/>
    </location>
</feature>
<evidence type="ECO:0000256" key="3">
    <source>
        <dbReference type="ARBA" id="ARBA00022692"/>
    </source>
</evidence>
<dbReference type="KEGG" id="dap:Dacet_2109"/>
<dbReference type="CDD" id="cd06579">
    <property type="entry name" value="TM_PBP1_transp_AraH_like"/>
    <property type="match status" value="1"/>
</dbReference>
<keyword evidence="5 6" id="KW-0472">Membrane</keyword>
<evidence type="ECO:0000256" key="2">
    <source>
        <dbReference type="ARBA" id="ARBA00022475"/>
    </source>
</evidence>
<evidence type="ECO:0000256" key="1">
    <source>
        <dbReference type="ARBA" id="ARBA00004651"/>
    </source>
</evidence>
<dbReference type="AlphaFoldDB" id="D4H280"/>
<dbReference type="eggNOG" id="COG1172">
    <property type="taxonomic scope" value="Bacteria"/>
</dbReference>
<feature type="transmembrane region" description="Helical" evidence="6">
    <location>
        <begin position="127"/>
        <end position="144"/>
    </location>
</feature>
<evidence type="ECO:0000256" key="4">
    <source>
        <dbReference type="ARBA" id="ARBA00022989"/>
    </source>
</evidence>
<feature type="transmembrane region" description="Helical" evidence="6">
    <location>
        <begin position="75"/>
        <end position="93"/>
    </location>
</feature>
<evidence type="ECO:0000256" key="5">
    <source>
        <dbReference type="ARBA" id="ARBA00023136"/>
    </source>
</evidence>
<dbReference type="GO" id="GO:0022857">
    <property type="term" value="F:transmembrane transporter activity"/>
    <property type="evidence" value="ECO:0007669"/>
    <property type="project" value="InterPro"/>
</dbReference>
<accession>D4H280</accession>
<dbReference type="PANTHER" id="PTHR32196:SF72">
    <property type="entry name" value="RIBOSE IMPORT PERMEASE PROTEIN RBSC"/>
    <property type="match status" value="1"/>
</dbReference>
<dbReference type="Pfam" id="PF02653">
    <property type="entry name" value="BPD_transp_2"/>
    <property type="match status" value="1"/>
</dbReference>
<keyword evidence="2" id="KW-1003">Cell membrane</keyword>
<evidence type="ECO:0000313" key="8">
    <source>
        <dbReference type="Proteomes" id="UP000002012"/>
    </source>
</evidence>
<dbReference type="HOGENOM" id="CLU_028880_4_3_0"/>
<dbReference type="OrthoDB" id="9815820at2"/>
<dbReference type="EMBL" id="CP001968">
    <property type="protein sequence ID" value="ADD68871.1"/>
    <property type="molecule type" value="Genomic_DNA"/>
</dbReference>
<dbReference type="InParanoid" id="D4H280"/>
<feature type="transmembrane region" description="Helical" evidence="6">
    <location>
        <begin position="99"/>
        <end position="120"/>
    </location>
</feature>
<dbReference type="STRING" id="522772.Dacet_2109"/>
<gene>
    <name evidence="7" type="ordered locus">Dacet_2109</name>
</gene>
<feature type="transmembrane region" description="Helical" evidence="6">
    <location>
        <begin position="181"/>
        <end position="200"/>
    </location>
</feature>